<dbReference type="AlphaFoldDB" id="A0A433ZV72"/>
<dbReference type="EMBL" id="NRQY01000001">
    <property type="protein sequence ID" value="RUT66054.1"/>
    <property type="molecule type" value="Genomic_DNA"/>
</dbReference>
<name>A0A433ZV72_MORMO</name>
<evidence type="ECO:0000313" key="4">
    <source>
        <dbReference type="EMBL" id="RUT66054.1"/>
    </source>
</evidence>
<feature type="signal peptide" evidence="2">
    <location>
        <begin position="1"/>
        <end position="21"/>
    </location>
</feature>
<accession>A0A433ZV72</accession>
<dbReference type="InterPro" id="IPR027385">
    <property type="entry name" value="Beta-barrel_OMP"/>
</dbReference>
<comment type="caution">
    <text evidence="4">The sequence shown here is derived from an EMBL/GenBank/DDBJ whole genome shotgun (WGS) entry which is preliminary data.</text>
</comment>
<evidence type="ECO:0000259" key="3">
    <source>
        <dbReference type="Pfam" id="PF13505"/>
    </source>
</evidence>
<dbReference type="SUPFAM" id="SSF56925">
    <property type="entry name" value="OMPA-like"/>
    <property type="match status" value="1"/>
</dbReference>
<dbReference type="Pfam" id="PF13505">
    <property type="entry name" value="OMP_b-brl"/>
    <property type="match status" value="1"/>
</dbReference>
<feature type="chain" id="PRO_5019148147" evidence="2">
    <location>
        <begin position="22"/>
        <end position="258"/>
    </location>
</feature>
<gene>
    <name evidence="4" type="ORF">CKG00_06310</name>
</gene>
<protein>
    <submittedName>
        <fullName evidence="4">Tia invasion determinant</fullName>
    </submittedName>
</protein>
<reference evidence="4 5" key="1">
    <citation type="submission" date="2017-08" db="EMBL/GenBank/DDBJ databases">
        <title>Draft genome sequence of pheromone producing symbiont Morganella morganii, of the female New Zealand grass grub Costelytra giveni.</title>
        <authorList>
            <person name="Laugraud A."/>
            <person name="Young S.D."/>
            <person name="Hurst M.H."/>
        </authorList>
    </citation>
    <scope>NUCLEOTIDE SEQUENCE [LARGE SCALE GENOMIC DNA]</scope>
    <source>
        <strain evidence="4 5">MMsCG</strain>
    </source>
</reference>
<sequence length="258" mass="27636">MIKSKLLTGCLLALASAHAFSASQPGFYISAKAGAGVLKTTDNSLQGSGMTAGALSYNIEKENLKNITETAFSPGIAVGYQFTADTYQPVRVELAFQHYGQQDDNMSFSPSVSGYWHNQKNNTFPLPSESSLYMKTKADTLMVNVYYDIPVNNDISAYLMAGAGAAFIRNDVSWDTNVAGQALSAGASKSVTNLAWSAGAGISWNINDNISLDTGYSYTDAGSAENRITAHNGLNTATGYTNTDVKLHLLYAGIRYHF</sequence>
<evidence type="ECO:0000256" key="1">
    <source>
        <dbReference type="ARBA" id="ARBA00022729"/>
    </source>
</evidence>
<proteinExistence type="predicted"/>
<dbReference type="Gene3D" id="2.40.160.20">
    <property type="match status" value="1"/>
</dbReference>
<evidence type="ECO:0000313" key="5">
    <source>
        <dbReference type="Proteomes" id="UP000286908"/>
    </source>
</evidence>
<keyword evidence="1 2" id="KW-0732">Signal</keyword>
<feature type="domain" description="Outer membrane protein beta-barrel" evidence="3">
    <location>
        <begin position="10"/>
        <end position="258"/>
    </location>
</feature>
<evidence type="ECO:0000256" key="2">
    <source>
        <dbReference type="SAM" id="SignalP"/>
    </source>
</evidence>
<dbReference type="OrthoDB" id="6101900at2"/>
<dbReference type="InterPro" id="IPR011250">
    <property type="entry name" value="OMP/PagP_B-barrel"/>
</dbReference>
<organism evidence="4 5">
    <name type="scientific">Morganella morganii</name>
    <name type="common">Proteus morganii</name>
    <dbReference type="NCBI Taxonomy" id="582"/>
    <lineage>
        <taxon>Bacteria</taxon>
        <taxon>Pseudomonadati</taxon>
        <taxon>Pseudomonadota</taxon>
        <taxon>Gammaproteobacteria</taxon>
        <taxon>Enterobacterales</taxon>
        <taxon>Morganellaceae</taxon>
        <taxon>Morganella</taxon>
    </lineage>
</organism>
<dbReference type="Proteomes" id="UP000286908">
    <property type="component" value="Unassembled WGS sequence"/>
</dbReference>